<reference evidence="3" key="1">
    <citation type="journal article" date="2020" name="Nature">
        <title>Giant virus diversity and host interactions through global metagenomics.</title>
        <authorList>
            <person name="Schulz F."/>
            <person name="Roux S."/>
            <person name="Paez-Espino D."/>
            <person name="Jungbluth S."/>
            <person name="Walsh D.A."/>
            <person name="Denef V.J."/>
            <person name="McMahon K.D."/>
            <person name="Konstantinidis K.T."/>
            <person name="Eloe-Fadrosh E.A."/>
            <person name="Kyrpides N.C."/>
            <person name="Woyke T."/>
        </authorList>
    </citation>
    <scope>NUCLEOTIDE SEQUENCE</scope>
    <source>
        <strain evidence="3">GVMAG-M-3300023179-59</strain>
    </source>
</reference>
<accession>A0A6C0H3F1</accession>
<evidence type="ECO:0000259" key="2">
    <source>
        <dbReference type="Pfam" id="PF01755"/>
    </source>
</evidence>
<feature type="transmembrane region" description="Helical" evidence="1">
    <location>
        <begin position="239"/>
        <end position="263"/>
    </location>
</feature>
<organism evidence="3">
    <name type="scientific">viral metagenome</name>
    <dbReference type="NCBI Taxonomy" id="1070528"/>
    <lineage>
        <taxon>unclassified sequences</taxon>
        <taxon>metagenomes</taxon>
        <taxon>organismal metagenomes</taxon>
    </lineage>
</organism>
<protein>
    <recommendedName>
        <fullName evidence="2">Glycosyl transferase family 25 domain-containing protein</fullName>
    </recommendedName>
</protein>
<proteinExistence type="predicted"/>
<evidence type="ECO:0000313" key="3">
    <source>
        <dbReference type="EMBL" id="QHT74675.1"/>
    </source>
</evidence>
<feature type="domain" description="Glycosyl transferase family 25" evidence="2">
    <location>
        <begin position="48"/>
        <end position="169"/>
    </location>
</feature>
<sequence>MSHNIYISIMQHFDKIICINLRERTDKYNAVKTVFDKLKLDVEFYHAEKHKTSGRIGCFESHISVIQNCYEKNLQNVLIFEDDVIDTPAYSSNVISNIELYMKNNEWCEYLQLGYTILPHEFYSYFTSVNLDSNYTRANIIKYNGNCAHAYIVNRKGMERILKTWKQSVYEKELDLDVYYKELFSENGAACCPILFDQNFCIDSDNDTATTSYYKLMRDVSCVQYNFSFLYFLSLCREYIRICIIIILCAVVFFAGFVSYFLYKNKKYKNWILKKTSYLT</sequence>
<dbReference type="EMBL" id="MN739854">
    <property type="protein sequence ID" value="QHT74675.1"/>
    <property type="molecule type" value="Genomic_DNA"/>
</dbReference>
<keyword evidence="1" id="KW-1133">Transmembrane helix</keyword>
<keyword evidence="1" id="KW-0812">Transmembrane</keyword>
<keyword evidence="1" id="KW-0472">Membrane</keyword>
<name>A0A6C0H3F1_9ZZZZ</name>
<dbReference type="InterPro" id="IPR002654">
    <property type="entry name" value="Glyco_trans_25"/>
</dbReference>
<dbReference type="Pfam" id="PF01755">
    <property type="entry name" value="Glyco_transf_25"/>
    <property type="match status" value="1"/>
</dbReference>
<evidence type="ECO:0000256" key="1">
    <source>
        <dbReference type="SAM" id="Phobius"/>
    </source>
</evidence>
<dbReference type="AlphaFoldDB" id="A0A6C0H3F1"/>